<dbReference type="Gene3D" id="3.30.1540.10">
    <property type="entry name" value="formyl-coa transferase, domain 3"/>
    <property type="match status" value="1"/>
</dbReference>
<dbReference type="PANTHER" id="PTHR48228">
    <property type="entry name" value="SUCCINYL-COA--D-CITRAMALATE COA-TRANSFERASE"/>
    <property type="match status" value="1"/>
</dbReference>
<name>Q0RTP0_FRAAA</name>
<dbReference type="InterPro" id="IPR050509">
    <property type="entry name" value="CoA-transferase_III"/>
</dbReference>
<dbReference type="InterPro" id="IPR044855">
    <property type="entry name" value="CoA-Trfase_III_dom3_sf"/>
</dbReference>
<dbReference type="Gene3D" id="3.40.50.10540">
    <property type="entry name" value="Crotonobetainyl-coa:carnitine coa-transferase, domain 1"/>
    <property type="match status" value="1"/>
</dbReference>
<keyword evidence="2" id="KW-1185">Reference proteome</keyword>
<evidence type="ECO:0000313" key="1">
    <source>
        <dbReference type="EMBL" id="CAJ59058.1"/>
    </source>
</evidence>
<organism evidence="1 2">
    <name type="scientific">Frankia alni (strain DSM 45986 / CECT 9034 / ACN14a)</name>
    <dbReference type="NCBI Taxonomy" id="326424"/>
    <lineage>
        <taxon>Bacteria</taxon>
        <taxon>Bacillati</taxon>
        <taxon>Actinomycetota</taxon>
        <taxon>Actinomycetes</taxon>
        <taxon>Frankiales</taxon>
        <taxon>Frankiaceae</taxon>
        <taxon>Frankia</taxon>
    </lineage>
</organism>
<dbReference type="InterPro" id="IPR023606">
    <property type="entry name" value="CoA-Trfase_III_dom_1_sf"/>
</dbReference>
<dbReference type="KEGG" id="fal:FRAAL0382"/>
<accession>Q0RTP0</accession>
<dbReference type="Pfam" id="PF02515">
    <property type="entry name" value="CoA_transf_3"/>
    <property type="match status" value="1"/>
</dbReference>
<dbReference type="SUPFAM" id="SSF89796">
    <property type="entry name" value="CoA-transferase family III (CaiB/BaiF)"/>
    <property type="match status" value="1"/>
</dbReference>
<gene>
    <name evidence="1" type="ordered locus">FRAAL0382</name>
</gene>
<protein>
    <submittedName>
        <fullName evidence="1">Formyl-CoA transferase</fullName>
        <ecNumber evidence="1">2.8.3.16</ecNumber>
    </submittedName>
</protein>
<dbReference type="eggNOG" id="COG1804">
    <property type="taxonomic scope" value="Bacteria"/>
</dbReference>
<dbReference type="HOGENOM" id="CLU_033975_2_1_11"/>
<keyword evidence="1" id="KW-0808">Transferase</keyword>
<dbReference type="STRING" id="326424.FRAAL0382"/>
<evidence type="ECO:0000313" key="2">
    <source>
        <dbReference type="Proteomes" id="UP000000657"/>
    </source>
</evidence>
<dbReference type="AlphaFoldDB" id="Q0RTP0"/>
<proteinExistence type="predicted"/>
<dbReference type="Proteomes" id="UP000000657">
    <property type="component" value="Chromosome"/>
</dbReference>
<reference evidence="1 2" key="1">
    <citation type="journal article" date="2007" name="Genome Res.">
        <title>Genome characteristics of facultatively symbiotic Frankia sp. strains reflect host range and host plant biogeography.</title>
        <authorList>
            <person name="Normand P."/>
            <person name="Lapierre P."/>
            <person name="Tisa L.S."/>
            <person name="Gogarten J.P."/>
            <person name="Alloisio N."/>
            <person name="Bagnarol E."/>
            <person name="Bassi C.A."/>
            <person name="Berry A.M."/>
            <person name="Bickhart D.M."/>
            <person name="Choisne N."/>
            <person name="Couloux A."/>
            <person name="Cournoyer B."/>
            <person name="Cruveiller S."/>
            <person name="Daubin V."/>
            <person name="Demange N."/>
            <person name="Francino M.P."/>
            <person name="Goltsman E."/>
            <person name="Huang Y."/>
            <person name="Kopp O.R."/>
            <person name="Labarre L."/>
            <person name="Lapidus A."/>
            <person name="Lavire C."/>
            <person name="Marechal J."/>
            <person name="Martinez M."/>
            <person name="Mastronunzio J.E."/>
            <person name="Mullin B.C."/>
            <person name="Niemann J."/>
            <person name="Pujic P."/>
            <person name="Rawnsley T."/>
            <person name="Rouy Z."/>
            <person name="Schenowitz C."/>
            <person name="Sellstedt A."/>
            <person name="Tavares F."/>
            <person name="Tomkins J.P."/>
            <person name="Vallenet D."/>
            <person name="Valverde C."/>
            <person name="Wall L.G."/>
            <person name="Wang Y."/>
            <person name="Medigue C."/>
            <person name="Benson D.R."/>
        </authorList>
    </citation>
    <scope>NUCLEOTIDE SEQUENCE [LARGE SCALE GENOMIC DNA]</scope>
    <source>
        <strain evidence="2">DSM 45986 / CECT 9034 / ACN14a</strain>
    </source>
</reference>
<dbReference type="EMBL" id="CT573213">
    <property type="protein sequence ID" value="CAJ59058.1"/>
    <property type="molecule type" value="Genomic_DNA"/>
</dbReference>
<dbReference type="GO" id="GO:0033608">
    <property type="term" value="F:formyl-CoA transferase activity"/>
    <property type="evidence" value="ECO:0007669"/>
    <property type="project" value="UniProtKB-EC"/>
</dbReference>
<dbReference type="EC" id="2.8.3.16" evidence="1"/>
<sequence length="415" mass="45213">MLRSAQKRIETGRAAMTRPLEGVRVLDFSEHGFVPSAAAALGDFGADVVKIERLAGDAMRRIIASGMVATKDGYDFQFELFNRNKRGIALDVEQPAGREIFEKLVRWAEVYITNQLPRVRRKLRTEPADIFALNPTIVYARGHGQGQRGPDAEAGGFDGVSYWARGGVAHVLTDADATRPTKQRPALGDGPSGMFLAGGICAGLVHVGRTGKGIVVDTSLLGSAAWTLGPDLAYTTLAGGQMPMAADEQISPLVRQYRTVDGRWVSLMMIDEARYWEQACRALGLDDLVPRFPDPASRRAGWPVIHERINAVITALDHVELEAKLRAQGCIFSFFATPMEVVADPAVVANGYLMQHPEHPDVRLAAAPVQFDDELPAARRAGPTLGQHSREVLTELGYGETEILRLLDDKVIAEP</sequence>
<dbReference type="PANTHER" id="PTHR48228:SF2">
    <property type="entry name" value="E-CINNAMOYL-COA:R-PHENYLLACTATE COA TRANSFERASE LARGE SUBUNIT"/>
    <property type="match status" value="1"/>
</dbReference>
<dbReference type="InterPro" id="IPR003673">
    <property type="entry name" value="CoA-Trfase_fam_III"/>
</dbReference>